<keyword evidence="3" id="KW-1185">Reference proteome</keyword>
<dbReference type="EMBL" id="JAPCID010000006">
    <property type="protein sequence ID" value="MDA0136850.1"/>
    <property type="molecule type" value="Genomic_DNA"/>
</dbReference>
<feature type="region of interest" description="Disordered" evidence="1">
    <location>
        <begin position="1"/>
        <end position="54"/>
    </location>
</feature>
<dbReference type="Proteomes" id="UP001147700">
    <property type="component" value="Unassembled WGS sequence"/>
</dbReference>
<evidence type="ECO:0000256" key="1">
    <source>
        <dbReference type="SAM" id="MobiDB-lite"/>
    </source>
</evidence>
<dbReference type="RefSeq" id="WP_202953716.1">
    <property type="nucleotide sequence ID" value="NZ_JAPCID010000006.1"/>
</dbReference>
<comment type="caution">
    <text evidence="2">The sequence shown here is derived from an EMBL/GenBank/DDBJ whole genome shotgun (WGS) entry which is preliminary data.</text>
</comment>
<protein>
    <submittedName>
        <fullName evidence="2">Uncharacterized protein</fullName>
    </submittedName>
</protein>
<evidence type="ECO:0000313" key="2">
    <source>
        <dbReference type="EMBL" id="MDA0136850.1"/>
    </source>
</evidence>
<reference evidence="2" key="1">
    <citation type="submission" date="2022-10" db="EMBL/GenBank/DDBJ databases">
        <title>The WGS of Solirubrobacter sp. CPCC 204708.</title>
        <authorList>
            <person name="Jiang Z."/>
        </authorList>
    </citation>
    <scope>NUCLEOTIDE SEQUENCE</scope>
    <source>
        <strain evidence="2">CPCC 204708</strain>
    </source>
</reference>
<organism evidence="2 3">
    <name type="scientific">Solirubrobacter deserti</name>
    <dbReference type="NCBI Taxonomy" id="2282478"/>
    <lineage>
        <taxon>Bacteria</taxon>
        <taxon>Bacillati</taxon>
        <taxon>Actinomycetota</taxon>
        <taxon>Thermoleophilia</taxon>
        <taxon>Solirubrobacterales</taxon>
        <taxon>Solirubrobacteraceae</taxon>
        <taxon>Solirubrobacter</taxon>
    </lineage>
</organism>
<sequence length="54" mass="5794">MAHETPHQAPSTTDVPPFPHHLALAPTSLEAADRLNADPPAAAPRWQPEEGDFS</sequence>
<proteinExistence type="predicted"/>
<evidence type="ECO:0000313" key="3">
    <source>
        <dbReference type="Proteomes" id="UP001147700"/>
    </source>
</evidence>
<gene>
    <name evidence="2" type="ORF">OJ962_05015</name>
</gene>
<accession>A0ABT4REA0</accession>
<name>A0ABT4REA0_9ACTN</name>